<feature type="compositionally biased region" description="Polar residues" evidence="1">
    <location>
        <begin position="467"/>
        <end position="481"/>
    </location>
</feature>
<proteinExistence type="predicted"/>
<feature type="compositionally biased region" description="Acidic residues" evidence="1">
    <location>
        <begin position="74"/>
        <end position="84"/>
    </location>
</feature>
<gene>
    <name evidence="3" type="ORF">ElyMa_001332300</name>
</gene>
<dbReference type="InterPro" id="IPR002589">
    <property type="entry name" value="Macro_dom"/>
</dbReference>
<feature type="region of interest" description="Disordered" evidence="1">
    <location>
        <begin position="201"/>
        <end position="223"/>
    </location>
</feature>
<feature type="compositionally biased region" description="Pro residues" evidence="1">
    <location>
        <begin position="763"/>
        <end position="772"/>
    </location>
</feature>
<dbReference type="SUPFAM" id="SSF52949">
    <property type="entry name" value="Macro domain-like"/>
    <property type="match status" value="1"/>
</dbReference>
<dbReference type="Gene3D" id="3.40.220.10">
    <property type="entry name" value="Leucine Aminopeptidase, subunit E, domain 1"/>
    <property type="match status" value="1"/>
</dbReference>
<feature type="compositionally biased region" description="Polar residues" evidence="1">
    <location>
        <begin position="132"/>
        <end position="163"/>
    </location>
</feature>
<dbReference type="AlphaFoldDB" id="A0AAV4IQ43"/>
<evidence type="ECO:0000256" key="1">
    <source>
        <dbReference type="SAM" id="MobiDB-lite"/>
    </source>
</evidence>
<feature type="compositionally biased region" description="Low complexity" evidence="1">
    <location>
        <begin position="1065"/>
        <end position="1079"/>
    </location>
</feature>
<feature type="compositionally biased region" description="Polar residues" evidence="1">
    <location>
        <begin position="355"/>
        <end position="370"/>
    </location>
</feature>
<dbReference type="PROSITE" id="PS51154">
    <property type="entry name" value="MACRO"/>
    <property type="match status" value="1"/>
</dbReference>
<feature type="region of interest" description="Disordered" evidence="1">
    <location>
        <begin position="22"/>
        <end position="174"/>
    </location>
</feature>
<feature type="compositionally biased region" description="Low complexity" evidence="1">
    <location>
        <begin position="547"/>
        <end position="566"/>
    </location>
</feature>
<keyword evidence="4" id="KW-1185">Reference proteome</keyword>
<feature type="compositionally biased region" description="Acidic residues" evidence="1">
    <location>
        <begin position="40"/>
        <end position="53"/>
    </location>
</feature>
<feature type="region of interest" description="Disordered" evidence="1">
    <location>
        <begin position="450"/>
        <end position="484"/>
    </location>
</feature>
<feature type="region of interest" description="Disordered" evidence="1">
    <location>
        <begin position="503"/>
        <end position="577"/>
    </location>
</feature>
<comment type="caution">
    <text evidence="3">The sequence shown here is derived from an EMBL/GenBank/DDBJ whole genome shotgun (WGS) entry which is preliminary data.</text>
</comment>
<sequence length="1100" mass="119597">MGNNTSQPFEYEGGSQYRYHEAVLREAQRRAPPPPSVEYLSDEDEQFYSAEEDNTSRSVTPERERPESSSGGEQDSDNDSDEVETTSPESSRLNGDRGLLSSQHSGGEGNVSLARQDHYNISPELEAIARRGNSNSLSPRIESATGSQKRVLSCMTTPQQQEISPKRLKVRTRTSPFQPICSGIRQQRLIHRLSAEILGPAKRKIQSDNDEENVSPTKKALVKEHTKRVRLGYFDSSESEDSDSDRRGRSRRKRAKLSKNGSKRQRSDRHAASESSSEEDRHKRLRNSSRLDVEEDDIVSDSDNSLANQEKYEGSQVDGEDFHETVHAIPDDNEAVNGRLYPRGRTLRGGRQLPSVRSSNNANGIGPQSVSTTEERMLEIADHSVPDQKLCPLSASLRLERTVKKSDGNLRAELGECQSSEARQGHGKMGHHGVRNAQGKVLPVHQFRTPAVAPLRPPEPAGKTYQAPKTDNSAPPDTTPHTHVPNISKMLRRASGAFVRLQRIPPSLSQSKPQPDVKEDHGANSLDASQQNNDGIERKLQQAKITAASNSTAYSSASSKCGSSPAKRSLSDNPFENVELVPPSKSPHVLPETDDPPPINHPTDTASVGTDFMETDDSYKVAVNGVVFSPTEAKTLHAERPKLRAKRTLGKTVAERFRNFWTKKNIGSNLKSIFSKPVTSSPTSKFNHVMSGNKTVGLDVYNHASSDTNTHLLNGNGVNTEAPTVTFLTSEDAVRLPCVPSSSPASQSMMSRPADSDHAPTLSLPPPPPPPAIVSNRKQGQAGRRTSLRLSTPSSSHNSTSAPLVVKQLPQTSQFQALHVQLGGCLTVSVSLGELADQSADGLVNWTDPGLTHTVTECSRGVAARAGALVTAGCADYLENKDGPLEAPDVLITVAGGRFEPSVQAILHVVSPTPTGTTLPSRQRSHRAQRRGVGDDKEARSLLLQVYTNCLRFAEGKLRLATLALPLIGLGNFSIETCVQCFHESLLLFLHESGFPSSGSAPAVSLSSINLVIPDARTADQAAELLQLRLSGISTPETFSSAVSAVLDRSVKPSELKRHQIGSRETLSSSPPTTASETEIYSDQEKRTLSGRPRVKRPRF</sequence>
<evidence type="ECO:0000259" key="2">
    <source>
        <dbReference type="PROSITE" id="PS51154"/>
    </source>
</evidence>
<dbReference type="InterPro" id="IPR043472">
    <property type="entry name" value="Macro_dom-like"/>
</dbReference>
<feature type="compositionally biased region" description="Low complexity" evidence="1">
    <location>
        <begin position="740"/>
        <end position="753"/>
    </location>
</feature>
<feature type="region of interest" description="Disordered" evidence="1">
    <location>
        <begin position="1056"/>
        <end position="1100"/>
    </location>
</feature>
<reference evidence="3 4" key="1">
    <citation type="journal article" date="2021" name="Elife">
        <title>Chloroplast acquisition without the gene transfer in kleptoplastic sea slugs, Plakobranchus ocellatus.</title>
        <authorList>
            <person name="Maeda T."/>
            <person name="Takahashi S."/>
            <person name="Yoshida T."/>
            <person name="Shimamura S."/>
            <person name="Takaki Y."/>
            <person name="Nagai Y."/>
            <person name="Toyoda A."/>
            <person name="Suzuki Y."/>
            <person name="Arimoto A."/>
            <person name="Ishii H."/>
            <person name="Satoh N."/>
            <person name="Nishiyama T."/>
            <person name="Hasebe M."/>
            <person name="Maruyama T."/>
            <person name="Minagawa J."/>
            <person name="Obokata J."/>
            <person name="Shigenobu S."/>
        </authorList>
    </citation>
    <scope>NUCLEOTIDE SEQUENCE [LARGE SCALE GENOMIC DNA]</scope>
</reference>
<protein>
    <recommendedName>
        <fullName evidence="2">Macro domain-containing protein</fullName>
    </recommendedName>
</protein>
<dbReference type="EMBL" id="BMAT01002643">
    <property type="protein sequence ID" value="GFS10827.1"/>
    <property type="molecule type" value="Genomic_DNA"/>
</dbReference>
<feature type="region of interest" description="Disordered" evidence="1">
    <location>
        <begin position="736"/>
        <end position="802"/>
    </location>
</feature>
<name>A0AAV4IQ43_9GAST</name>
<evidence type="ECO:0000313" key="3">
    <source>
        <dbReference type="EMBL" id="GFS10827.1"/>
    </source>
</evidence>
<evidence type="ECO:0000313" key="4">
    <source>
        <dbReference type="Proteomes" id="UP000762676"/>
    </source>
</evidence>
<dbReference type="Proteomes" id="UP000762676">
    <property type="component" value="Unassembled WGS sequence"/>
</dbReference>
<feature type="domain" description="Macro" evidence="2">
    <location>
        <begin position="815"/>
        <end position="1030"/>
    </location>
</feature>
<feature type="region of interest" description="Disordered" evidence="1">
    <location>
        <begin position="236"/>
        <end position="318"/>
    </location>
</feature>
<organism evidence="3 4">
    <name type="scientific">Elysia marginata</name>
    <dbReference type="NCBI Taxonomy" id="1093978"/>
    <lineage>
        <taxon>Eukaryota</taxon>
        <taxon>Metazoa</taxon>
        <taxon>Spiralia</taxon>
        <taxon>Lophotrochozoa</taxon>
        <taxon>Mollusca</taxon>
        <taxon>Gastropoda</taxon>
        <taxon>Heterobranchia</taxon>
        <taxon>Euthyneura</taxon>
        <taxon>Panpulmonata</taxon>
        <taxon>Sacoglossa</taxon>
        <taxon>Placobranchoidea</taxon>
        <taxon>Plakobranchidae</taxon>
        <taxon>Elysia</taxon>
    </lineage>
</organism>
<feature type="compositionally biased region" description="Basic and acidic residues" evidence="1">
    <location>
        <begin position="268"/>
        <end position="282"/>
    </location>
</feature>
<feature type="compositionally biased region" description="Basic residues" evidence="1">
    <location>
        <begin position="248"/>
        <end position="267"/>
    </location>
</feature>
<feature type="region of interest" description="Disordered" evidence="1">
    <location>
        <begin position="344"/>
        <end position="370"/>
    </location>
</feature>
<feature type="compositionally biased region" description="Low complexity" evidence="1">
    <location>
        <begin position="784"/>
        <end position="802"/>
    </location>
</feature>
<accession>A0AAV4IQ43</accession>